<dbReference type="AlphaFoldDB" id="A0A2P5E6Y7"/>
<organism evidence="1 2">
    <name type="scientific">Trema orientale</name>
    <name type="common">Charcoal tree</name>
    <name type="synonym">Celtis orientalis</name>
    <dbReference type="NCBI Taxonomy" id="63057"/>
    <lineage>
        <taxon>Eukaryota</taxon>
        <taxon>Viridiplantae</taxon>
        <taxon>Streptophyta</taxon>
        <taxon>Embryophyta</taxon>
        <taxon>Tracheophyta</taxon>
        <taxon>Spermatophyta</taxon>
        <taxon>Magnoliopsida</taxon>
        <taxon>eudicotyledons</taxon>
        <taxon>Gunneridae</taxon>
        <taxon>Pentapetalae</taxon>
        <taxon>rosids</taxon>
        <taxon>fabids</taxon>
        <taxon>Rosales</taxon>
        <taxon>Cannabaceae</taxon>
        <taxon>Trema</taxon>
    </lineage>
</organism>
<name>A0A2P5E6Y7_TREOI</name>
<dbReference type="STRING" id="63057.A0A2P5E6Y7"/>
<evidence type="ECO:0000313" key="2">
    <source>
        <dbReference type="Proteomes" id="UP000237000"/>
    </source>
</evidence>
<dbReference type="InterPro" id="IPR055276">
    <property type="entry name" value="NHL41-like"/>
</dbReference>
<dbReference type="Proteomes" id="UP000237000">
    <property type="component" value="Unassembled WGS sequence"/>
</dbReference>
<dbReference type="EMBL" id="JXTC01000219">
    <property type="protein sequence ID" value="PON81311.1"/>
    <property type="molecule type" value="Genomic_DNA"/>
</dbReference>
<keyword evidence="2" id="KW-1185">Reference proteome</keyword>
<dbReference type="InParanoid" id="A0A2P5E6Y7"/>
<dbReference type="PANTHER" id="PTHR48436">
    <property type="entry name" value="2, PUTATIVE-RELATED"/>
    <property type="match status" value="1"/>
</dbReference>
<dbReference type="PANTHER" id="PTHR48436:SF1">
    <property type="entry name" value="2, PUTATIVE-RELATED"/>
    <property type="match status" value="1"/>
</dbReference>
<sequence length="331" mass="37437">MESGGHDHEEQEVVVFHSSYPCAYYVQSPSTVSRANSADLIRNTTINDSAAFHESGHYFSSHHNKNISYDARSHETAASAENVENRLIIVDTTSTLDQHDHDDDYDNDGDDDDDDDHYYGRKRRGWFKRYCSYRNSDSSVWICIQLSWRFVVSLGVALLVFYVASRPPPPKLSIQMGRIEEFGLGEGVDGSGVTTKILTCKCSLNLIIENKSKLFGLHIHPPTMEMSFQRLTFALAHGPKMYAESGSTSFPLYIGTRNKPLYGAGRDMEDMLESGKGMPLVIHVRLSSSFRVVPSLIKPKYHHQAQCLLVLRRAYDKKHRTQLYNSTCTIT</sequence>
<evidence type="ECO:0000313" key="1">
    <source>
        <dbReference type="EMBL" id="PON81311.1"/>
    </source>
</evidence>
<protein>
    <recommendedName>
        <fullName evidence="3">Late embryogenesis abundant protein</fullName>
    </recommendedName>
</protein>
<accession>A0A2P5E6Y7</accession>
<proteinExistence type="predicted"/>
<reference evidence="2" key="1">
    <citation type="submission" date="2016-06" db="EMBL/GenBank/DDBJ databases">
        <title>Parallel loss of symbiosis genes in relatives of nitrogen-fixing non-legume Parasponia.</title>
        <authorList>
            <person name="Van Velzen R."/>
            <person name="Holmer R."/>
            <person name="Bu F."/>
            <person name="Rutten L."/>
            <person name="Van Zeijl A."/>
            <person name="Liu W."/>
            <person name="Santuari L."/>
            <person name="Cao Q."/>
            <person name="Sharma T."/>
            <person name="Shen D."/>
            <person name="Roswanjaya Y."/>
            <person name="Wardhani T."/>
            <person name="Kalhor M.S."/>
            <person name="Jansen J."/>
            <person name="Van den Hoogen J."/>
            <person name="Gungor B."/>
            <person name="Hartog M."/>
            <person name="Hontelez J."/>
            <person name="Verver J."/>
            <person name="Yang W.-C."/>
            <person name="Schijlen E."/>
            <person name="Repin R."/>
            <person name="Schilthuizen M."/>
            <person name="Schranz E."/>
            <person name="Heidstra R."/>
            <person name="Miyata K."/>
            <person name="Fedorova E."/>
            <person name="Kohlen W."/>
            <person name="Bisseling T."/>
            <person name="Smit S."/>
            <person name="Geurts R."/>
        </authorList>
    </citation>
    <scope>NUCLEOTIDE SEQUENCE [LARGE SCALE GENOMIC DNA]</scope>
    <source>
        <strain evidence="2">cv. RG33-2</strain>
    </source>
</reference>
<dbReference type="OrthoDB" id="777193at2759"/>
<dbReference type="FunCoup" id="A0A2P5E6Y7">
    <property type="interactions" value="48"/>
</dbReference>
<gene>
    <name evidence="1" type="ORF">TorRG33x02_228390</name>
</gene>
<comment type="caution">
    <text evidence="1">The sequence shown here is derived from an EMBL/GenBank/DDBJ whole genome shotgun (WGS) entry which is preliminary data.</text>
</comment>
<evidence type="ECO:0008006" key="3">
    <source>
        <dbReference type="Google" id="ProtNLM"/>
    </source>
</evidence>